<protein>
    <submittedName>
        <fullName evidence="3">Tetratricopeptide repeat protein</fullName>
    </submittedName>
</protein>
<dbReference type="InterPro" id="IPR052196">
    <property type="entry name" value="Bact_Kbp"/>
</dbReference>
<dbReference type="InterPro" id="IPR018392">
    <property type="entry name" value="LysM"/>
</dbReference>
<dbReference type="SMART" id="SM00257">
    <property type="entry name" value="LysM"/>
    <property type="match status" value="1"/>
</dbReference>
<evidence type="ECO:0000259" key="2">
    <source>
        <dbReference type="PROSITE" id="PS51782"/>
    </source>
</evidence>
<accession>A0A8J7S6N6</accession>
<feature type="compositionally biased region" description="Basic residues" evidence="1">
    <location>
        <begin position="109"/>
        <end position="132"/>
    </location>
</feature>
<name>A0A8J7S6N6_9BACT</name>
<comment type="caution">
    <text evidence="3">The sequence shown here is derived from an EMBL/GenBank/DDBJ whole genome shotgun (WGS) entry which is preliminary data.</text>
</comment>
<dbReference type="PANTHER" id="PTHR34700:SF4">
    <property type="entry name" value="PHAGE-LIKE ELEMENT PBSX PROTEIN XKDP"/>
    <property type="match status" value="1"/>
</dbReference>
<dbReference type="PROSITE" id="PS51782">
    <property type="entry name" value="LYSM"/>
    <property type="match status" value="1"/>
</dbReference>
<dbReference type="Pfam" id="PF01476">
    <property type="entry name" value="LysM"/>
    <property type="match status" value="1"/>
</dbReference>
<gene>
    <name evidence="3" type="ORF">JFN93_17555</name>
</gene>
<dbReference type="RefSeq" id="WP_199385437.1">
    <property type="nucleotide sequence ID" value="NZ_JAEMHM010000015.1"/>
</dbReference>
<dbReference type="AlphaFoldDB" id="A0A8J7S6N6"/>
<dbReference type="Gene3D" id="1.25.40.10">
    <property type="entry name" value="Tetratricopeptide repeat domain"/>
    <property type="match status" value="1"/>
</dbReference>
<reference evidence="3" key="1">
    <citation type="submission" date="2020-12" db="EMBL/GenBank/DDBJ databases">
        <title>Geomonas sp. Red875, isolated from river sediment.</title>
        <authorList>
            <person name="Xu Z."/>
            <person name="Zhang Z."/>
            <person name="Masuda Y."/>
            <person name="Itoh H."/>
            <person name="Senoo K."/>
        </authorList>
    </citation>
    <scope>NUCLEOTIDE SEQUENCE</scope>
    <source>
        <strain evidence="3">Red875</strain>
    </source>
</reference>
<evidence type="ECO:0000256" key="1">
    <source>
        <dbReference type="SAM" id="MobiDB-lite"/>
    </source>
</evidence>
<dbReference type="Gene3D" id="3.10.350.10">
    <property type="entry name" value="LysM domain"/>
    <property type="match status" value="1"/>
</dbReference>
<feature type="compositionally biased region" description="Low complexity" evidence="1">
    <location>
        <begin position="176"/>
        <end position="190"/>
    </location>
</feature>
<dbReference type="EMBL" id="JAEMHM010000015">
    <property type="protein sequence ID" value="MBJ6726521.1"/>
    <property type="molecule type" value="Genomic_DNA"/>
</dbReference>
<sequence>MKKRLLKTVCRVVPILLLPCLCLGEEYLLYEPKPATGAEAGKDKGVLVKSVTVQPGDTLKRIARRHIGKDWLFPQVLLFNKVPNPDLIHPGDKLYVPVSGESSGGAKTKVGKRTHLRGKAKHHRKESRKRVPATRVSIPPAAPEAAAPAVEPVQPTPAVPPVERKKERRSARKAAKSAVAASRPAGSAADAQSLYQSARKAYLQGNYRRAASLFSDFLKSYPDSPVAADASLYRADCYLQLSQQ</sequence>
<dbReference type="SUPFAM" id="SSF54106">
    <property type="entry name" value="LysM domain"/>
    <property type="match status" value="1"/>
</dbReference>
<dbReference type="PANTHER" id="PTHR34700">
    <property type="entry name" value="POTASSIUM BINDING PROTEIN KBP"/>
    <property type="match status" value="1"/>
</dbReference>
<dbReference type="SUPFAM" id="SSF48452">
    <property type="entry name" value="TPR-like"/>
    <property type="match status" value="1"/>
</dbReference>
<feature type="region of interest" description="Disordered" evidence="1">
    <location>
        <begin position="99"/>
        <end position="190"/>
    </location>
</feature>
<organism evidence="3 4">
    <name type="scientific">Geomesophilobacter sediminis</name>
    <dbReference type="NCBI Taxonomy" id="2798584"/>
    <lineage>
        <taxon>Bacteria</taxon>
        <taxon>Pseudomonadati</taxon>
        <taxon>Thermodesulfobacteriota</taxon>
        <taxon>Desulfuromonadia</taxon>
        <taxon>Geobacterales</taxon>
        <taxon>Geobacteraceae</taxon>
        <taxon>Geomesophilobacter</taxon>
    </lineage>
</organism>
<dbReference type="InterPro" id="IPR036779">
    <property type="entry name" value="LysM_dom_sf"/>
</dbReference>
<proteinExistence type="predicted"/>
<feature type="compositionally biased region" description="Basic residues" evidence="1">
    <location>
        <begin position="166"/>
        <end position="175"/>
    </location>
</feature>
<dbReference type="Proteomes" id="UP000636888">
    <property type="component" value="Unassembled WGS sequence"/>
</dbReference>
<keyword evidence="4" id="KW-1185">Reference proteome</keyword>
<dbReference type="CDD" id="cd00118">
    <property type="entry name" value="LysM"/>
    <property type="match status" value="1"/>
</dbReference>
<evidence type="ECO:0000313" key="4">
    <source>
        <dbReference type="Proteomes" id="UP000636888"/>
    </source>
</evidence>
<feature type="compositionally biased region" description="Low complexity" evidence="1">
    <location>
        <begin position="143"/>
        <end position="153"/>
    </location>
</feature>
<feature type="domain" description="LysM" evidence="2">
    <location>
        <begin position="49"/>
        <end position="96"/>
    </location>
</feature>
<evidence type="ECO:0000313" key="3">
    <source>
        <dbReference type="EMBL" id="MBJ6726521.1"/>
    </source>
</evidence>
<dbReference type="InterPro" id="IPR011990">
    <property type="entry name" value="TPR-like_helical_dom_sf"/>
</dbReference>